<evidence type="ECO:0000256" key="1">
    <source>
        <dbReference type="ARBA" id="ARBA00022729"/>
    </source>
</evidence>
<keyword evidence="5" id="KW-1185">Reference proteome</keyword>
<dbReference type="RefSeq" id="WP_377061880.1">
    <property type="nucleotide sequence ID" value="NZ_JBHSJJ010000002.1"/>
</dbReference>
<protein>
    <submittedName>
        <fullName evidence="4">Glucoamylase family protein</fullName>
    </submittedName>
</protein>
<dbReference type="Pfam" id="PF10091">
    <property type="entry name" value="Glycoamylase"/>
    <property type="match status" value="1"/>
</dbReference>
<evidence type="ECO:0000313" key="5">
    <source>
        <dbReference type="Proteomes" id="UP001595818"/>
    </source>
</evidence>
<reference evidence="5" key="1">
    <citation type="journal article" date="2019" name="Int. J. Syst. Evol. Microbiol.">
        <title>The Global Catalogue of Microorganisms (GCM) 10K type strain sequencing project: providing services to taxonomists for standard genome sequencing and annotation.</title>
        <authorList>
            <consortium name="The Broad Institute Genomics Platform"/>
            <consortium name="The Broad Institute Genome Sequencing Center for Infectious Disease"/>
            <person name="Wu L."/>
            <person name="Ma J."/>
        </authorList>
    </citation>
    <scope>NUCLEOTIDE SEQUENCE [LARGE SCALE GENOMIC DNA]</scope>
    <source>
        <strain evidence="5">CGMCC 4.7466</strain>
    </source>
</reference>
<feature type="domain" description="Glycoamylase-like" evidence="2">
    <location>
        <begin position="428"/>
        <end position="640"/>
    </location>
</feature>
<sequence length="654" mass="73568">MMKIATFYLALVFLLASCERQDLEISELRLVQVTIGDTEISLSEPFSQDLPVDRSITLKFSSALDPATVTNAISLIGEDEMMNISTNLISNNSAITIHPVGTLKQNTQYRLVVSEQLRGAKGNQFSGEEVRFKTIVGGIQITSFAIKDAVEIRAGRVVDVPLDFSITLEFSAPIDRDSFREASRLLGKEAPQLQFTFEEGDRKAVVSGSAPLQYLSKYAFSLSDAFEGKDGEHFGGFERVFYSRIDATPKFPLISDEELLTKVQEQTFRYFWDFAHGNSGLARERNTSGNLVTIGGSGFGVMALIVGMERGFITRQQGVERLAKIVGFLEQADRFHGVWPHWLNGNTGEVIPFSARDNGGDLVETAFMIQGLLTARTYLNAGLPEEKVIMDKITRLWHEVEWGWYTRGGQDVLYWHWSPEFGWDMNLPIRGYNESLIVYVLAASSPTYPVHNAAYHNGWARGGNMVNGGTFFQYQLPLGEDFGGPLFFAHYSYLGMDPRNLADQYADYWEQNQNHTLINRAHCINNPLGYVGYGEDCWGLTASDNHEGYSAHSPTNDKGVITPTAALSSFPYTPEESMKALEFFYYQLGDRIWGEYGFYDGFNITEEWYADSYLAIDQGPIILMIENYRTGLIWKTFMEDPDVKSGFDKLGFTY</sequence>
<gene>
    <name evidence="4" type="ORF">ACFPFU_04340</name>
</gene>
<dbReference type="Pfam" id="PF13205">
    <property type="entry name" value="Big_5"/>
    <property type="match status" value="1"/>
</dbReference>
<dbReference type="Proteomes" id="UP001595818">
    <property type="component" value="Unassembled WGS sequence"/>
</dbReference>
<proteinExistence type="predicted"/>
<evidence type="ECO:0000259" key="2">
    <source>
        <dbReference type="Pfam" id="PF10091"/>
    </source>
</evidence>
<evidence type="ECO:0000313" key="4">
    <source>
        <dbReference type="EMBL" id="MFC4870903.1"/>
    </source>
</evidence>
<dbReference type="PROSITE" id="PS51257">
    <property type="entry name" value="PROKAR_LIPOPROTEIN"/>
    <property type="match status" value="1"/>
</dbReference>
<dbReference type="Gene3D" id="2.60.40.1220">
    <property type="match status" value="1"/>
</dbReference>
<accession>A0ABV9SX13</accession>
<dbReference type="InterPro" id="IPR032812">
    <property type="entry name" value="SbsA_Ig"/>
</dbReference>
<name>A0ABV9SX13_9BACT</name>
<feature type="domain" description="SbsA Ig-like" evidence="3">
    <location>
        <begin position="47"/>
        <end position="134"/>
    </location>
</feature>
<keyword evidence="1" id="KW-0732">Signal</keyword>
<dbReference type="InterPro" id="IPR019282">
    <property type="entry name" value="Glycoamylase-like_cons_dom"/>
</dbReference>
<dbReference type="EMBL" id="JBHSJJ010000002">
    <property type="protein sequence ID" value="MFC4870903.1"/>
    <property type="molecule type" value="Genomic_DNA"/>
</dbReference>
<evidence type="ECO:0000259" key="3">
    <source>
        <dbReference type="Pfam" id="PF13205"/>
    </source>
</evidence>
<dbReference type="Gene3D" id="1.50.10.140">
    <property type="match status" value="1"/>
</dbReference>
<comment type="caution">
    <text evidence="4">The sequence shown here is derived from an EMBL/GenBank/DDBJ whole genome shotgun (WGS) entry which is preliminary data.</text>
</comment>
<dbReference type="InterPro" id="IPR014755">
    <property type="entry name" value="Cu-Rt/internalin_Ig-like"/>
</dbReference>
<organism evidence="4 5">
    <name type="scientific">Negadavirga shengliensis</name>
    <dbReference type="NCBI Taxonomy" id="1389218"/>
    <lineage>
        <taxon>Bacteria</taxon>
        <taxon>Pseudomonadati</taxon>
        <taxon>Bacteroidota</taxon>
        <taxon>Cytophagia</taxon>
        <taxon>Cytophagales</taxon>
        <taxon>Cyclobacteriaceae</taxon>
        <taxon>Negadavirga</taxon>
    </lineage>
</organism>